<dbReference type="EMBL" id="NFEZ01000004">
    <property type="protein sequence ID" value="PLT43816.1"/>
    <property type="molecule type" value="Genomic_DNA"/>
</dbReference>
<dbReference type="AlphaFoldDB" id="A0A2N5N0G2"/>
<evidence type="ECO:0000313" key="1">
    <source>
        <dbReference type="EMBL" id="PLT43816.1"/>
    </source>
</evidence>
<evidence type="ECO:0000313" key="2">
    <source>
        <dbReference type="Proteomes" id="UP000234789"/>
    </source>
</evidence>
<keyword evidence="2" id="KW-1185">Reference proteome</keyword>
<proteinExistence type="predicted"/>
<sequence>MQGFSFGSGLTLVHLEASSPRLFAATDQLDCRYVRAYFRQQGTPTAQYIQASLAGLYETAEDLLSLGNDAVAFHVTPASYRLCRELSGTLGALDGSLRIFWFGEWAAELPDGSLPDAVERLVRSEPERVLHRLLEPDAPSEEADEADALDAIAGVWEDAASMRQAPLLAVKAADRLGGDAAPGGIRLHSPERLLRDIRLAAAASRQMRPELQLLGYEAATADEAREAAVAEALEACRASATWSAELTLERWRRGGAARLAELGASTLTLRLPDSLAEAEPFLADMLRELRIAYPDLRLRIVLETAPGSTESGARRVAGQLRQCLDEGLLARDAIAAAVPAAAGAQARTLLPSPLEELARERFGSSPETALVNGFLAFMTGHYPAHVLGGGAKHIGVGEDGWRPETIRRIGEHSALNSAVFFEQNQACGEENSNSVEPPIFYDQDGKWKRLDRRFDQASSEAEREGTYLSNANRLERLGGGRWQLQLNDFLLAEPISLLRQRYEEAAAEEGADASADFRLLDIRSERDLDRFLEDVDAFSRTGRFAHGYEVQSYVTDSCRWSAAGACSARKLPRLFADGEGDVAACRGCAPIGHLDDTPDQLLMQAAVLSDQEQLLRGCASCEIRSTCSQCAFLPSYMTAAQYCSIRRKHVMLHRYMQVVQLVKGLRRHTQALSALDAETLLVSLPTCTHYYPLAGGAERPSLVSEAVFLLTTDGTPVLYQAVSQKVLKLSEPMALLLEGLMVGATEAELAGALQAAYGTEPSYAAAAVSQAIELFSRQGCLNLPARAS</sequence>
<reference evidence="1 2" key="1">
    <citation type="submission" date="2017-05" db="EMBL/GenBank/DDBJ databases">
        <title>Functional genome analysis of Paenibacillus pasadenensis strain R16: insights on endophytic life style and antifungal activity.</title>
        <authorList>
            <person name="Passera A."/>
            <person name="Marcolungo L."/>
            <person name="Casati P."/>
            <person name="Brasca M."/>
            <person name="Quaglino F."/>
            <person name="Delledonne M."/>
        </authorList>
    </citation>
    <scope>NUCLEOTIDE SEQUENCE [LARGE SCALE GENOMIC DNA]</scope>
    <source>
        <strain evidence="1 2">R16</strain>
    </source>
</reference>
<organism evidence="1 2">
    <name type="scientific">Paenibacillus pasadenensis</name>
    <dbReference type="NCBI Taxonomy" id="217090"/>
    <lineage>
        <taxon>Bacteria</taxon>
        <taxon>Bacillati</taxon>
        <taxon>Bacillota</taxon>
        <taxon>Bacilli</taxon>
        <taxon>Bacillales</taxon>
        <taxon>Paenibacillaceae</taxon>
        <taxon>Paenibacillus</taxon>
    </lineage>
</organism>
<dbReference type="OrthoDB" id="2666614at2"/>
<comment type="caution">
    <text evidence="1">The sequence shown here is derived from an EMBL/GenBank/DDBJ whole genome shotgun (WGS) entry which is preliminary data.</text>
</comment>
<dbReference type="Proteomes" id="UP000234789">
    <property type="component" value="Unassembled WGS sequence"/>
</dbReference>
<protein>
    <submittedName>
        <fullName evidence="1">Uncharacterized protein</fullName>
    </submittedName>
</protein>
<accession>A0A2N5N0G2</accession>
<name>A0A2N5N0G2_9BACL</name>
<dbReference type="RefSeq" id="WP_028599324.1">
    <property type="nucleotide sequence ID" value="NZ_BIMM01000006.1"/>
</dbReference>
<gene>
    <name evidence="1" type="ORF">B8V81_2247</name>
</gene>